<evidence type="ECO:0000313" key="5">
    <source>
        <dbReference type="Proteomes" id="UP001305815"/>
    </source>
</evidence>
<feature type="binding site" evidence="1">
    <location>
        <position position="324"/>
    </location>
    <ligand>
        <name>Mn(2+)</name>
        <dbReference type="ChEBI" id="CHEBI:29035"/>
        <label>1</label>
    </ligand>
</feature>
<dbReference type="EC" id="5.4.2.7" evidence="1 2"/>
<dbReference type="EMBL" id="AP027742">
    <property type="protein sequence ID" value="BDZ77446.1"/>
    <property type="molecule type" value="Genomic_DNA"/>
</dbReference>
<keyword evidence="1" id="KW-0413">Isomerase</keyword>
<dbReference type="PANTHER" id="PTHR21110:SF0">
    <property type="entry name" value="PHOSPHOPENTOMUTASE"/>
    <property type="match status" value="1"/>
</dbReference>
<comment type="subcellular location">
    <subcellularLocation>
        <location evidence="1">Cytoplasm</location>
    </subcellularLocation>
</comment>
<dbReference type="Pfam" id="PF01676">
    <property type="entry name" value="Metalloenzyme"/>
    <property type="match status" value="1"/>
</dbReference>
<dbReference type="HAMAP" id="MF_00740">
    <property type="entry name" value="Phosphopentomut"/>
    <property type="match status" value="1"/>
</dbReference>
<evidence type="ECO:0000313" key="4">
    <source>
        <dbReference type="EMBL" id="BDZ77446.1"/>
    </source>
</evidence>
<feature type="binding site" evidence="1">
    <location>
        <position position="283"/>
    </location>
    <ligand>
        <name>Mn(2+)</name>
        <dbReference type="ChEBI" id="CHEBI:29035"/>
        <label>2</label>
    </ligand>
</feature>
<feature type="binding site" evidence="1">
    <location>
        <position position="288"/>
    </location>
    <ligand>
        <name>Mn(2+)</name>
        <dbReference type="ChEBI" id="CHEBI:29035"/>
        <label>2</label>
    </ligand>
</feature>
<keyword evidence="1" id="KW-0479">Metal-binding</keyword>
<dbReference type="RefSeq" id="WP_316264498.1">
    <property type="nucleotide sequence ID" value="NZ_AP027742.1"/>
</dbReference>
<dbReference type="PANTHER" id="PTHR21110">
    <property type="entry name" value="PHOSPHOPENTOMUTASE"/>
    <property type="match status" value="1"/>
</dbReference>
<dbReference type="CDD" id="cd16009">
    <property type="entry name" value="PPM"/>
    <property type="match status" value="1"/>
</dbReference>
<gene>
    <name evidence="1" type="primary">deoB</name>
    <name evidence="4" type="ORF">Lac1_16290</name>
</gene>
<evidence type="ECO:0000256" key="1">
    <source>
        <dbReference type="HAMAP-Rule" id="MF_00740"/>
    </source>
</evidence>
<comment type="catalytic activity">
    <reaction evidence="1">
        <text>2-deoxy-alpha-D-ribose 1-phosphate = 2-deoxy-D-ribose 5-phosphate</text>
        <dbReference type="Rhea" id="RHEA:27658"/>
        <dbReference type="ChEBI" id="CHEBI:57259"/>
        <dbReference type="ChEBI" id="CHEBI:62877"/>
        <dbReference type="EC" id="5.4.2.7"/>
    </reaction>
</comment>
<evidence type="ECO:0000256" key="2">
    <source>
        <dbReference type="NCBIfam" id="TIGR01696"/>
    </source>
</evidence>
<feature type="binding site" evidence="1">
    <location>
        <position position="336"/>
    </location>
    <ligand>
        <name>Mn(2+)</name>
        <dbReference type="ChEBI" id="CHEBI:29035"/>
        <label>2</label>
    </ligand>
</feature>
<comment type="cofactor">
    <cofactor evidence="1">
        <name>Mn(2+)</name>
        <dbReference type="ChEBI" id="CHEBI:29035"/>
    </cofactor>
    <text evidence="1">Binds 2 manganese ions.</text>
</comment>
<comment type="catalytic activity">
    <reaction evidence="1">
        <text>alpha-D-ribose 1-phosphate = D-ribose 5-phosphate</text>
        <dbReference type="Rhea" id="RHEA:18793"/>
        <dbReference type="ChEBI" id="CHEBI:57720"/>
        <dbReference type="ChEBI" id="CHEBI:78346"/>
        <dbReference type="EC" id="5.4.2.7"/>
    </reaction>
</comment>
<dbReference type="InterPro" id="IPR006124">
    <property type="entry name" value="Metalloenzyme"/>
</dbReference>
<comment type="similarity">
    <text evidence="1">Belongs to the phosphopentomutase family.</text>
</comment>
<dbReference type="PIRSF" id="PIRSF001491">
    <property type="entry name" value="Ppentomutase"/>
    <property type="match status" value="1"/>
</dbReference>
<feature type="binding site" evidence="1">
    <location>
        <position position="325"/>
    </location>
    <ligand>
        <name>Mn(2+)</name>
        <dbReference type="ChEBI" id="CHEBI:29035"/>
        <label>1</label>
    </ligand>
</feature>
<keyword evidence="1" id="KW-0464">Manganese</keyword>
<dbReference type="NCBIfam" id="NF003766">
    <property type="entry name" value="PRK05362.1"/>
    <property type="match status" value="1"/>
</dbReference>
<feature type="binding site" evidence="1">
    <location>
        <position position="11"/>
    </location>
    <ligand>
        <name>Mn(2+)</name>
        <dbReference type="ChEBI" id="CHEBI:29035"/>
        <label>1</label>
    </ligand>
</feature>
<evidence type="ECO:0000259" key="3">
    <source>
        <dbReference type="Pfam" id="PF01676"/>
    </source>
</evidence>
<organism evidence="4 5">
    <name type="scientific">Claveliimonas bilis</name>
    <dbReference type="NCBI Taxonomy" id="3028070"/>
    <lineage>
        <taxon>Bacteria</taxon>
        <taxon>Bacillati</taxon>
        <taxon>Bacillota</taxon>
        <taxon>Clostridia</taxon>
        <taxon>Lachnospirales</taxon>
        <taxon>Lachnospiraceae</taxon>
        <taxon>Claveliimonas</taxon>
    </lineage>
</organism>
<reference evidence="5" key="1">
    <citation type="journal article" date="2023" name="Int. J. Syst. Evol. Microbiol.">
        <title>Claveliimonas bilis gen. nov., sp. nov., deoxycholic acid-producing bacteria isolated from human faeces, and reclassification of Sellimonas monacensis Zenner et al. 2021 as Claveliimonas monacensis comb. nov.</title>
        <authorList>
            <person name="Hisatomi A."/>
            <person name="Kastawa N.W.E.P.G."/>
            <person name="Song I."/>
            <person name="Ohkuma M."/>
            <person name="Fukiya S."/>
            <person name="Sakamoto M."/>
        </authorList>
    </citation>
    <scope>NUCLEOTIDE SEQUENCE [LARGE SCALE GENOMIC DNA]</scope>
    <source>
        <strain evidence="5">12BBH14</strain>
    </source>
</reference>
<dbReference type="NCBIfam" id="TIGR01696">
    <property type="entry name" value="deoB"/>
    <property type="match status" value="1"/>
</dbReference>
<accession>A0ABM8I376</accession>
<sequence>MGKRVFIIVLDSVGAGEAPDAAAYGDEGSNTLGTVSKHPAFHMPYAEALGLSSIRGTGMKKRSGIIPEGAYGKMQEASCGKDTTTGHWEIAGIISTRPLPVYPDGFPEDVIKTFEEKTGRKVICNRPYSGTEVIKDYGREHMKSGALIVYTSADSVFQIAAHEDIVPTEKLYEYCRIARQILTGEHNVGRVIARPFTGTWPDFVRTAGRHDFSVHPPKDTMLTYIQKAGMDVLSVGKIIDIFAGEGITEAQRTVSNRDGIEKLLAYMERDFTGLCFVNLVDFDMIYGHRNDIEGYAKALSEFDTFLPEIRGRMKEDDLLIITADHGCDPGTPSTDHSREYVPLLISGEHVRKNHDLGIRNTFADVAATVLHYLGVPGKLEGTSMWPEIEKKNGD</sequence>
<name>A0ABM8I376_9FIRM</name>
<dbReference type="InterPro" id="IPR010045">
    <property type="entry name" value="DeoB"/>
</dbReference>
<comment type="pathway">
    <text evidence="1">Carbohydrate degradation; 2-deoxy-D-ribose 1-phosphate degradation; D-glyceraldehyde 3-phosphate and acetaldehyde from 2-deoxy-alpha-D-ribose 1-phosphate: step 1/2.</text>
</comment>
<dbReference type="Proteomes" id="UP001305815">
    <property type="component" value="Chromosome"/>
</dbReference>
<protein>
    <recommendedName>
        <fullName evidence="1 2">Phosphopentomutase</fullName>
        <ecNumber evidence="1 2">5.4.2.7</ecNumber>
    </recommendedName>
    <alternativeName>
        <fullName evidence="1">Phosphodeoxyribomutase</fullName>
    </alternativeName>
</protein>
<comment type="function">
    <text evidence="1">Isomerase that catalyzes the conversion of deoxy-ribose 1-phosphate (dRib-1-P) and ribose 1-phosphate (Rib-1-P) to deoxy-ribose 5-phosphate (dRib-5-P) and ribose 5-phosphate (Rib-5-P), respectively.</text>
</comment>
<keyword evidence="5" id="KW-1185">Reference proteome</keyword>
<keyword evidence="1" id="KW-0963">Cytoplasm</keyword>
<feature type="domain" description="Metalloenzyme" evidence="3">
    <location>
        <begin position="3"/>
        <end position="375"/>
    </location>
</feature>
<proteinExistence type="inferred from homology"/>